<evidence type="ECO:0000259" key="10">
    <source>
        <dbReference type="PROSITE" id="PS50076"/>
    </source>
</evidence>
<keyword evidence="2" id="KW-0732">Signal</keyword>
<dbReference type="eggNOG" id="KOG0724">
    <property type="taxonomic scope" value="Eukaryota"/>
</dbReference>
<dbReference type="PRINTS" id="PR00625">
    <property type="entry name" value="JDOMAIN"/>
</dbReference>
<protein>
    <recommendedName>
        <fullName evidence="14">DnaJ homolog subfamily C member 1</fullName>
    </recommendedName>
</protein>
<evidence type="ECO:0000256" key="5">
    <source>
        <dbReference type="ARBA" id="ARBA00023136"/>
    </source>
</evidence>
<reference evidence="12 13" key="1">
    <citation type="journal article" date="2007" name="Science">
        <title>Sea anemone genome reveals ancestral eumetazoan gene repertoire and genomic organization.</title>
        <authorList>
            <person name="Putnam N.H."/>
            <person name="Srivastava M."/>
            <person name="Hellsten U."/>
            <person name="Dirks B."/>
            <person name="Chapman J."/>
            <person name="Salamov A."/>
            <person name="Terry A."/>
            <person name="Shapiro H."/>
            <person name="Lindquist E."/>
            <person name="Kapitonov V.V."/>
            <person name="Jurka J."/>
            <person name="Genikhovich G."/>
            <person name="Grigoriev I.V."/>
            <person name="Lucas S.M."/>
            <person name="Steele R.E."/>
            <person name="Finnerty J.R."/>
            <person name="Technau U."/>
            <person name="Martindale M.Q."/>
            <person name="Rokhsar D.S."/>
        </authorList>
    </citation>
    <scope>NUCLEOTIDE SEQUENCE [LARGE SCALE GENOMIC DNA]</scope>
    <source>
        <strain evidence="13">CH2 X CH6</strain>
    </source>
</reference>
<dbReference type="CDD" id="cd00167">
    <property type="entry name" value="SANT"/>
    <property type="match status" value="2"/>
</dbReference>
<evidence type="ECO:0000256" key="9">
    <source>
        <dbReference type="SAM" id="Phobius"/>
    </source>
</evidence>
<sequence length="312" mass="36536">TATQAEIRRAYRRISLQLHPDRNKEDDAELKFRKLVAVAEVLKDEDKRKRYDTILRDGMPDWRQPVYYYRRVRKMGLVEFVILLFFILTIGHYIVAWSIYLEKKFELEVLSSKMKKEEKKRRKAKSGINEEDITEIADVLVQETGVSKPSFYDLLPFQVYQKDFGLKNSLRERLRNKRYWRESNTWTEEDTSLLSRAMAKFPGGTPKRWEKISQELGKSLEMVTKQVKKIKQGYTVPGTANATSQGSDEATTWSQAQQKLLEIALQQFPKTTPDRWTCIARAVPGMTKEDCINRYKYLVELVRNKKTASSTS</sequence>
<feature type="domain" description="J" evidence="10">
    <location>
        <begin position="1"/>
        <end position="55"/>
    </location>
</feature>
<dbReference type="Gene3D" id="1.10.287.110">
    <property type="entry name" value="DnaJ domain"/>
    <property type="match status" value="1"/>
</dbReference>
<dbReference type="AlphaFoldDB" id="A7RQW8"/>
<dbReference type="Pfam" id="PF23082">
    <property type="entry name" value="Myb_DNA-binding_2"/>
    <property type="match status" value="2"/>
</dbReference>
<dbReference type="Gene3D" id="1.10.10.60">
    <property type="entry name" value="Homeodomain-like"/>
    <property type="match status" value="2"/>
</dbReference>
<dbReference type="PhylomeDB" id="A7RQW8"/>
<proteinExistence type="predicted"/>
<dbReference type="InterPro" id="IPR052606">
    <property type="entry name" value="DnaJ_domain_protein"/>
</dbReference>
<dbReference type="PANTHER" id="PTHR44653">
    <property type="entry name" value="DNAJ HOMOLOG SUBFAMILY C MEMBER 1"/>
    <property type="match status" value="1"/>
</dbReference>
<keyword evidence="5 9" id="KW-0472">Membrane</keyword>
<evidence type="ECO:0000313" key="12">
    <source>
        <dbReference type="EMBL" id="EDO46242.1"/>
    </source>
</evidence>
<feature type="transmembrane region" description="Helical" evidence="9">
    <location>
        <begin position="77"/>
        <end position="100"/>
    </location>
</feature>
<dbReference type="Proteomes" id="UP000001593">
    <property type="component" value="Unassembled WGS sequence"/>
</dbReference>
<dbReference type="PANTHER" id="PTHR44653:SF2">
    <property type="entry name" value="DNAJ HOMOLOG SUBFAMILY C MEMBER 1"/>
    <property type="match status" value="1"/>
</dbReference>
<dbReference type="OMA" id="WRESNTW"/>
<keyword evidence="1 9" id="KW-0812">Transmembrane</keyword>
<dbReference type="InterPro" id="IPR001623">
    <property type="entry name" value="DnaJ_domain"/>
</dbReference>
<dbReference type="FunFam" id="1.10.10.60:FF:000180">
    <property type="entry name" value="DnaJ (Hsp40) homolog, subfamily C, member 2"/>
    <property type="match status" value="1"/>
</dbReference>
<evidence type="ECO:0000313" key="13">
    <source>
        <dbReference type="Proteomes" id="UP000001593"/>
    </source>
</evidence>
<dbReference type="GO" id="GO:0012505">
    <property type="term" value="C:endomembrane system"/>
    <property type="evidence" value="ECO:0000318"/>
    <property type="project" value="GO_Central"/>
</dbReference>
<keyword evidence="6" id="KW-0143">Chaperone</keyword>
<evidence type="ECO:0000256" key="3">
    <source>
        <dbReference type="ARBA" id="ARBA00022737"/>
    </source>
</evidence>
<keyword evidence="4 9" id="KW-1133">Transmembrane helix</keyword>
<evidence type="ECO:0000256" key="1">
    <source>
        <dbReference type="ARBA" id="ARBA00022692"/>
    </source>
</evidence>
<evidence type="ECO:0000256" key="7">
    <source>
        <dbReference type="ARBA" id="ARBA00023242"/>
    </source>
</evidence>
<dbReference type="PROSITE" id="PS50090">
    <property type="entry name" value="MYB_LIKE"/>
    <property type="match status" value="1"/>
</dbReference>
<dbReference type="CDD" id="cd06257">
    <property type="entry name" value="DnaJ"/>
    <property type="match status" value="1"/>
</dbReference>
<dbReference type="InterPro" id="IPR036869">
    <property type="entry name" value="J_dom_sf"/>
</dbReference>
<comment type="subcellular location">
    <subcellularLocation>
        <location evidence="8">Endomembrane system</location>
        <topology evidence="8">Single-pass membrane protein</topology>
    </subcellularLocation>
</comment>
<evidence type="ECO:0000256" key="6">
    <source>
        <dbReference type="ARBA" id="ARBA00023186"/>
    </source>
</evidence>
<dbReference type="SUPFAM" id="SSF46689">
    <property type="entry name" value="Homeodomain-like"/>
    <property type="match status" value="2"/>
</dbReference>
<accession>A7RQW8</accession>
<dbReference type="InterPro" id="IPR009057">
    <property type="entry name" value="Homeodomain-like_sf"/>
</dbReference>
<evidence type="ECO:0000259" key="11">
    <source>
        <dbReference type="PROSITE" id="PS50090"/>
    </source>
</evidence>
<organism evidence="12 13">
    <name type="scientific">Nematostella vectensis</name>
    <name type="common">Starlet sea anemone</name>
    <dbReference type="NCBI Taxonomy" id="45351"/>
    <lineage>
        <taxon>Eukaryota</taxon>
        <taxon>Metazoa</taxon>
        <taxon>Cnidaria</taxon>
        <taxon>Anthozoa</taxon>
        <taxon>Hexacorallia</taxon>
        <taxon>Actiniaria</taxon>
        <taxon>Edwardsiidae</taxon>
        <taxon>Nematostella</taxon>
    </lineage>
</organism>
<keyword evidence="3" id="KW-0677">Repeat</keyword>
<evidence type="ECO:0000256" key="4">
    <source>
        <dbReference type="ARBA" id="ARBA00022989"/>
    </source>
</evidence>
<dbReference type="STRING" id="45351.A7RQW8"/>
<keyword evidence="13" id="KW-1185">Reference proteome</keyword>
<dbReference type="SUPFAM" id="SSF46565">
    <property type="entry name" value="Chaperone J-domain"/>
    <property type="match status" value="1"/>
</dbReference>
<feature type="non-terminal residue" evidence="12">
    <location>
        <position position="312"/>
    </location>
</feature>
<evidence type="ECO:0000256" key="2">
    <source>
        <dbReference type="ARBA" id="ARBA00022729"/>
    </source>
</evidence>
<dbReference type="HOGENOM" id="CLU_036945_2_0_1"/>
<dbReference type="EMBL" id="DS469529">
    <property type="protein sequence ID" value="EDO46242.1"/>
    <property type="molecule type" value="Genomic_DNA"/>
</dbReference>
<dbReference type="PROSITE" id="PS50076">
    <property type="entry name" value="DNAJ_2"/>
    <property type="match status" value="1"/>
</dbReference>
<dbReference type="InterPro" id="IPR001005">
    <property type="entry name" value="SANT/Myb"/>
</dbReference>
<evidence type="ECO:0000256" key="8">
    <source>
        <dbReference type="ARBA" id="ARBA00037847"/>
    </source>
</evidence>
<keyword evidence="7" id="KW-0539">Nucleus</keyword>
<evidence type="ECO:0008006" key="14">
    <source>
        <dbReference type="Google" id="ProtNLM"/>
    </source>
</evidence>
<gene>
    <name evidence="12" type="ORF">NEMVEDRAFT_v1g90063</name>
</gene>
<name>A7RQW8_NEMVE</name>
<feature type="domain" description="Myb-like" evidence="11">
    <location>
        <begin position="253"/>
        <end position="299"/>
    </location>
</feature>
<dbReference type="InParanoid" id="A7RQW8"/>
<dbReference type="Pfam" id="PF00226">
    <property type="entry name" value="DnaJ"/>
    <property type="match status" value="1"/>
</dbReference>
<dbReference type="SMART" id="SM00271">
    <property type="entry name" value="DnaJ"/>
    <property type="match status" value="1"/>
</dbReference>
<dbReference type="SMART" id="SM00717">
    <property type="entry name" value="SANT"/>
    <property type="match status" value="2"/>
</dbReference>